<feature type="compositionally biased region" description="Basic residues" evidence="1">
    <location>
        <begin position="696"/>
        <end position="712"/>
    </location>
</feature>
<feature type="region of interest" description="Disordered" evidence="1">
    <location>
        <begin position="640"/>
        <end position="986"/>
    </location>
</feature>
<feature type="compositionally biased region" description="Polar residues" evidence="1">
    <location>
        <begin position="143"/>
        <end position="157"/>
    </location>
</feature>
<keyword evidence="3" id="KW-1185">Reference proteome</keyword>
<comment type="caution">
    <text evidence="2">The sequence shown here is derived from an EMBL/GenBank/DDBJ whole genome shotgun (WGS) entry which is preliminary data.</text>
</comment>
<feature type="compositionally biased region" description="Basic and acidic residues" evidence="1">
    <location>
        <begin position="770"/>
        <end position="780"/>
    </location>
</feature>
<feature type="region of interest" description="Disordered" evidence="1">
    <location>
        <begin position="91"/>
        <end position="233"/>
    </location>
</feature>
<feature type="compositionally biased region" description="Low complexity" evidence="1">
    <location>
        <begin position="124"/>
        <end position="133"/>
    </location>
</feature>
<dbReference type="SUPFAM" id="SSF57850">
    <property type="entry name" value="RING/U-box"/>
    <property type="match status" value="1"/>
</dbReference>
<dbReference type="EMBL" id="JASNWA010000004">
    <property type="protein sequence ID" value="KAK3176995.1"/>
    <property type="molecule type" value="Genomic_DNA"/>
</dbReference>
<reference evidence="2" key="1">
    <citation type="submission" date="2022-11" db="EMBL/GenBank/DDBJ databases">
        <title>Chromosomal genome sequence assembly and mating type (MAT) locus characterization of the leprose asexual lichenized fungus Lepraria neglecta (Nyl.) Erichsen.</title>
        <authorList>
            <person name="Allen J.L."/>
            <person name="Pfeffer B."/>
        </authorList>
    </citation>
    <scope>NUCLEOTIDE SEQUENCE</scope>
    <source>
        <strain evidence="2">Allen 5258</strain>
    </source>
</reference>
<dbReference type="Gene3D" id="3.30.40.10">
    <property type="entry name" value="Zinc/RING finger domain, C3HC4 (zinc finger)"/>
    <property type="match status" value="1"/>
</dbReference>
<feature type="compositionally biased region" description="Basic and acidic residues" evidence="1">
    <location>
        <begin position="789"/>
        <end position="799"/>
    </location>
</feature>
<feature type="compositionally biased region" description="Polar residues" evidence="1">
    <location>
        <begin position="807"/>
        <end position="826"/>
    </location>
</feature>
<feature type="compositionally biased region" description="Basic and acidic residues" evidence="1">
    <location>
        <begin position="969"/>
        <end position="986"/>
    </location>
</feature>
<sequence>MANPTDIAASLTMDDIPVKLRCAACNKLANNAFRMPCCDQSICEDCQGSLPEACPVCLHEPVKADDCRPNKALRTTIKVFLKKKVMERETARKKEMLDKAAATPATPATPVPYQTPAPQPSETPAPATAEAAQDGNDARQASRDPSQAPQVSKTSPDIPTEAQKDIPQMSIESPGVEIPRRDSTQTAGDGSAGQEKGDDNEKPSEQHQPSGQSEQWASMNSLGQGMNNGGFGFDGTNGFPNVGFNGVGDLNQMMQSMPNGMFNPMMGSFPNMMAGMPGMGMDPMAMSNGMYGGFGGQGMGMNGMNMGMGFDAGQGAFGGFNGQPAAWNAGQNKFNQNAYGGHAGMGGSGGDFGASAGYGGYNMPPHQGNYNQMHQHPYPNNDFHQGHHGQGFQNRGRGRGRGYQYAGRGRGGYNQNQVSQGNNQTNYDLQIPPQITRRGSPQYGEKQEQPAQSQQDRANADGQQGAKIEDAANGLTAEEQLNKELAPGDADDDVEVPTAPPAKDEAAPESTEPTETETKAPDQLDPEVALVKAEQKPAPIESFISDEPSKPDVPVADNNATIHPTMMPPPSSMVPTGPAADQSLDTSPRGRGAGRGFHRGVDYRAGSHGRGSGYIPNSSFTHVQTTPPVVKPIVAPVVPKGLGVEGAPKAPKALREGQQNTNLKGFSIVGRASAAAPSRPNGNTATKSPSRDRSRSPSKHQSSHHRHHRHRSSSPSEENEHEKRRERHRRHSRKYEDEDGDSREAKESRTRVVSPDSPTKRSSHRSSRHHDKDKDTERSSHRSHRHRERSKDREEETRNSKKRSPSLELTINGTSRKNSAVVYSTSSRHKVKDDEPAPPSRKRRSDDEDHHRERKRSRKDHEEVAEEKKNGHHSRHSKREEKESRSNHDRPAQQEKPVEEEVEKPMSPPKGPKIDQHALEREKRNAERIARENQRRALQAGSGGAAAKGGKGNGKGRRMSYKYEDDESIEARTSRNESEREALRYR</sequence>
<feature type="compositionally biased region" description="Low complexity" evidence="1">
    <location>
        <begin position="402"/>
        <end position="417"/>
    </location>
</feature>
<evidence type="ECO:0008006" key="4">
    <source>
        <dbReference type="Google" id="ProtNLM"/>
    </source>
</evidence>
<dbReference type="AlphaFoldDB" id="A0AAD9ZH82"/>
<gene>
    <name evidence="2" type="ORF">OEA41_008321</name>
</gene>
<feature type="region of interest" description="Disordered" evidence="1">
    <location>
        <begin position="365"/>
        <end position="465"/>
    </location>
</feature>
<evidence type="ECO:0000313" key="2">
    <source>
        <dbReference type="EMBL" id="KAK3176995.1"/>
    </source>
</evidence>
<feature type="compositionally biased region" description="Basic and acidic residues" evidence="1">
    <location>
        <begin position="878"/>
        <end position="899"/>
    </location>
</feature>
<feature type="compositionally biased region" description="Polar residues" evidence="1">
    <location>
        <begin position="418"/>
        <end position="428"/>
    </location>
</feature>
<proteinExistence type="predicted"/>
<accession>A0AAD9ZH82</accession>
<dbReference type="CDD" id="cd16620">
    <property type="entry name" value="vRING-HC-C4C4_RBBP6"/>
    <property type="match status" value="1"/>
</dbReference>
<feature type="compositionally biased region" description="Basic and acidic residues" evidence="1">
    <location>
        <begin position="195"/>
        <end position="205"/>
    </location>
</feature>
<feature type="compositionally biased region" description="Gly residues" evidence="1">
    <location>
        <begin position="941"/>
        <end position="953"/>
    </location>
</feature>
<dbReference type="Proteomes" id="UP001276659">
    <property type="component" value="Unassembled WGS sequence"/>
</dbReference>
<dbReference type="InterPro" id="IPR013083">
    <property type="entry name" value="Znf_RING/FYVE/PHD"/>
</dbReference>
<protein>
    <recommendedName>
        <fullName evidence="4">RING-type domain-containing protein</fullName>
    </recommendedName>
</protein>
<evidence type="ECO:0000313" key="3">
    <source>
        <dbReference type="Proteomes" id="UP001276659"/>
    </source>
</evidence>
<evidence type="ECO:0000256" key="1">
    <source>
        <dbReference type="SAM" id="MobiDB-lite"/>
    </source>
</evidence>
<name>A0AAD9ZH82_9LECA</name>
<feature type="compositionally biased region" description="Basic and acidic residues" evidence="1">
    <location>
        <begin position="912"/>
        <end position="935"/>
    </location>
</feature>
<feature type="compositionally biased region" description="Basic residues" evidence="1">
    <location>
        <begin position="724"/>
        <end position="733"/>
    </location>
</feature>
<feature type="compositionally biased region" description="Basic and acidic residues" evidence="1">
    <location>
        <begin position="859"/>
        <end position="869"/>
    </location>
</feature>
<feature type="compositionally biased region" description="Pro residues" evidence="1">
    <location>
        <begin position="107"/>
        <end position="123"/>
    </location>
</feature>
<feature type="compositionally biased region" description="Polar residues" evidence="1">
    <location>
        <begin position="206"/>
        <end position="222"/>
    </location>
</feature>
<organism evidence="2 3">
    <name type="scientific">Lepraria neglecta</name>
    <dbReference type="NCBI Taxonomy" id="209136"/>
    <lineage>
        <taxon>Eukaryota</taxon>
        <taxon>Fungi</taxon>
        <taxon>Dikarya</taxon>
        <taxon>Ascomycota</taxon>
        <taxon>Pezizomycotina</taxon>
        <taxon>Lecanoromycetes</taxon>
        <taxon>OSLEUM clade</taxon>
        <taxon>Lecanoromycetidae</taxon>
        <taxon>Lecanorales</taxon>
        <taxon>Lecanorineae</taxon>
        <taxon>Stereocaulaceae</taxon>
        <taxon>Lepraria</taxon>
    </lineage>
</organism>
<feature type="region of interest" description="Disordered" evidence="1">
    <location>
        <begin position="483"/>
        <end position="620"/>
    </location>
</feature>